<feature type="domain" description="Fibronectin type-III" evidence="1">
    <location>
        <begin position="1"/>
        <end position="68"/>
    </location>
</feature>
<dbReference type="RefSeq" id="WP_303281529.1">
    <property type="nucleotide sequence ID" value="NZ_JAUOEM010000002.1"/>
</dbReference>
<gene>
    <name evidence="2" type="ORF">Q4Q39_06150</name>
</gene>
<evidence type="ECO:0000259" key="1">
    <source>
        <dbReference type="PROSITE" id="PS50853"/>
    </source>
</evidence>
<comment type="caution">
    <text evidence="2">The sequence shown here is derived from an EMBL/GenBank/DDBJ whole genome shotgun (WGS) entry which is preliminary data.</text>
</comment>
<protein>
    <submittedName>
        <fullName evidence="2">Gliding motility-associated C-terminal domain-containing protein</fullName>
    </submittedName>
</protein>
<dbReference type="CDD" id="cd00063">
    <property type="entry name" value="FN3"/>
    <property type="match status" value="1"/>
</dbReference>
<dbReference type="InterPro" id="IPR026341">
    <property type="entry name" value="T9SS_type_B"/>
</dbReference>
<dbReference type="InterPro" id="IPR036116">
    <property type="entry name" value="FN3_sf"/>
</dbReference>
<dbReference type="InterPro" id="IPR013783">
    <property type="entry name" value="Ig-like_fold"/>
</dbReference>
<feature type="non-terminal residue" evidence="2">
    <location>
        <position position="1"/>
    </location>
</feature>
<feature type="domain" description="Fibronectin type-III" evidence="1">
    <location>
        <begin position="175"/>
        <end position="265"/>
    </location>
</feature>
<accession>A0ABT8WZ80</accession>
<dbReference type="Gene3D" id="2.60.40.10">
    <property type="entry name" value="Immunoglobulins"/>
    <property type="match status" value="3"/>
</dbReference>
<evidence type="ECO:0000313" key="2">
    <source>
        <dbReference type="EMBL" id="MDO5986986.1"/>
    </source>
</evidence>
<sequence>SDATGYRIHVGTTSGGVDILDSEDVSGTTYSFTSNLSNDTRYYVTIIPYNAVGSATGCTEESFRTVDPPTVIPSCTTLSSPLHGATNVAVTTDLSWNAVSDATGYRIHVGTTSGGVDILDSEDVSGTTYSFTSNLSNDTRYYVTIIPYNSAGDVTGCSEESFTTETIVAVPNCTVLTNPLNGDSNIALSTSLIWDAVTGATGYRINAGTSSGATNILNAEDVGNVTMFDLSDLPEGETIYVTITPYNAVGDAISCTEESFTTEPLIESKYGVSPNGDGINDFWEIKGIENSPQNTVNIYNRWGDLVFSISNYNNTTNVFRGDANSLTKLGANSLPNGTYFFDIKISGNHNLKKLKGFLVLKR</sequence>
<dbReference type="PROSITE" id="PS50853">
    <property type="entry name" value="FN3"/>
    <property type="match status" value="3"/>
</dbReference>
<keyword evidence="3" id="KW-1185">Reference proteome</keyword>
<dbReference type="Proteomes" id="UP001176891">
    <property type="component" value="Unassembled WGS sequence"/>
</dbReference>
<reference evidence="2" key="1">
    <citation type="submission" date="2023-07" db="EMBL/GenBank/DDBJ databases">
        <title>Two novel species in the genus Flavivirga.</title>
        <authorList>
            <person name="Kwon K."/>
        </authorList>
    </citation>
    <scope>NUCLEOTIDE SEQUENCE</scope>
    <source>
        <strain evidence="2">KACC 14157</strain>
    </source>
</reference>
<dbReference type="SUPFAM" id="SSF49265">
    <property type="entry name" value="Fibronectin type III"/>
    <property type="match status" value="2"/>
</dbReference>
<dbReference type="InterPro" id="IPR003961">
    <property type="entry name" value="FN3_dom"/>
</dbReference>
<dbReference type="EMBL" id="JAUOEM010000002">
    <property type="protein sequence ID" value="MDO5986986.1"/>
    <property type="molecule type" value="Genomic_DNA"/>
</dbReference>
<evidence type="ECO:0000313" key="3">
    <source>
        <dbReference type="Proteomes" id="UP001176891"/>
    </source>
</evidence>
<dbReference type="NCBIfam" id="TIGR04131">
    <property type="entry name" value="Bac_Flav_CTERM"/>
    <property type="match status" value="1"/>
</dbReference>
<feature type="domain" description="Fibronectin type-III" evidence="1">
    <location>
        <begin position="78"/>
        <end position="172"/>
    </location>
</feature>
<dbReference type="Pfam" id="PF13585">
    <property type="entry name" value="CHU_C"/>
    <property type="match status" value="1"/>
</dbReference>
<proteinExistence type="predicted"/>
<name>A0ABT8WZ80_9FLAO</name>
<organism evidence="2 3">
    <name type="scientific">Flavivirga amylovorans</name>
    <dbReference type="NCBI Taxonomy" id="870486"/>
    <lineage>
        <taxon>Bacteria</taxon>
        <taxon>Pseudomonadati</taxon>
        <taxon>Bacteroidota</taxon>
        <taxon>Flavobacteriia</taxon>
        <taxon>Flavobacteriales</taxon>
        <taxon>Flavobacteriaceae</taxon>
        <taxon>Flavivirga</taxon>
    </lineage>
</organism>